<dbReference type="EMBL" id="MPUH01000679">
    <property type="protein sequence ID" value="OMJ75640.1"/>
    <property type="molecule type" value="Genomic_DNA"/>
</dbReference>
<organism evidence="1 2">
    <name type="scientific">Stentor coeruleus</name>
    <dbReference type="NCBI Taxonomy" id="5963"/>
    <lineage>
        <taxon>Eukaryota</taxon>
        <taxon>Sar</taxon>
        <taxon>Alveolata</taxon>
        <taxon>Ciliophora</taxon>
        <taxon>Postciliodesmatophora</taxon>
        <taxon>Heterotrichea</taxon>
        <taxon>Heterotrichida</taxon>
        <taxon>Stentoridae</taxon>
        <taxon>Stentor</taxon>
    </lineage>
</organism>
<dbReference type="Proteomes" id="UP000187209">
    <property type="component" value="Unassembled WGS sequence"/>
</dbReference>
<evidence type="ECO:0000313" key="2">
    <source>
        <dbReference type="Proteomes" id="UP000187209"/>
    </source>
</evidence>
<comment type="caution">
    <text evidence="1">The sequence shown here is derived from an EMBL/GenBank/DDBJ whole genome shotgun (WGS) entry which is preliminary data.</text>
</comment>
<protein>
    <submittedName>
        <fullName evidence="1">Uncharacterized protein</fullName>
    </submittedName>
</protein>
<evidence type="ECO:0000313" key="1">
    <source>
        <dbReference type="EMBL" id="OMJ75640.1"/>
    </source>
</evidence>
<dbReference type="AlphaFoldDB" id="A0A1R2BFZ8"/>
<name>A0A1R2BFZ8_9CILI</name>
<gene>
    <name evidence="1" type="ORF">SteCoe_25200</name>
</gene>
<accession>A0A1R2BFZ8</accession>
<reference evidence="1 2" key="1">
    <citation type="submission" date="2016-11" db="EMBL/GenBank/DDBJ databases">
        <title>The macronuclear genome of Stentor coeruleus: a giant cell with tiny introns.</title>
        <authorList>
            <person name="Slabodnick M."/>
            <person name="Ruby J.G."/>
            <person name="Reiff S.B."/>
            <person name="Swart E.C."/>
            <person name="Gosai S."/>
            <person name="Prabakaran S."/>
            <person name="Witkowska E."/>
            <person name="Larue G.E."/>
            <person name="Fisher S."/>
            <person name="Freeman R.M."/>
            <person name="Gunawardena J."/>
            <person name="Chu W."/>
            <person name="Stover N.A."/>
            <person name="Gregory B.D."/>
            <person name="Nowacki M."/>
            <person name="Derisi J."/>
            <person name="Roy S.W."/>
            <person name="Marshall W.F."/>
            <person name="Sood P."/>
        </authorList>
    </citation>
    <scope>NUCLEOTIDE SEQUENCE [LARGE SCALE GENOMIC DNA]</scope>
    <source>
        <strain evidence="1">WM001</strain>
    </source>
</reference>
<proteinExistence type="predicted"/>
<sequence length="387" mass="45357">MFLRLPYTLPKFQLKRFITFQSFEAEEWQSKLQSLNNLSYYTDKKLPNLIRNYYHIHAGARLSGVNTIWSSDKTIIDSLNRLSRYVTKLDKDNTVLLARNLSLMGIKNHEIWKIIETHIVKSTISECIPNDIIALVQSLSSIERDEPKVWTEIENFLMKNFYPTMRFDSSRCSNLLLGFKTVNQGTPELIQHIINNLCDKAFEFKSRDIGKIFKALTYEENFPKELLNKICQRISEVKENLLEYDLQRTLGGLVRYGANDKAIFEMEEHALENMKTLSLYHISVIAFTYAKYKEKEIQIKGDRQNFMKSMELYFTKHNARILSTTTGISKDVQELRLMWAFSKTRDFSNLPLWGNYSKNFQNIQYLSGESQFYVEDLEISMKNAGLL</sequence>
<keyword evidence="2" id="KW-1185">Reference proteome</keyword>